<sequence length="98" mass="10620">MARFMAALALAYMFDGRMDEVALVGTSSQGSSKIVTFEGARRLALKHIEAFVLTFSDPQMFSMAAASSAPAALSQVAEAVFIQEAGHLRCRFDFPINK</sequence>
<dbReference type="PANTHER" id="PTHR46976">
    <property type="entry name" value="PROTEIN ARABIDILLO 1"/>
    <property type="match status" value="1"/>
</dbReference>
<reference evidence="1" key="2">
    <citation type="journal article" date="2015" name="Data Brief">
        <title>Shoot transcriptome of the giant reed, Arundo donax.</title>
        <authorList>
            <person name="Barrero R.A."/>
            <person name="Guerrero F.D."/>
            <person name="Moolhuijzen P."/>
            <person name="Goolsby J.A."/>
            <person name="Tidwell J."/>
            <person name="Bellgard S.E."/>
            <person name="Bellgard M.I."/>
        </authorList>
    </citation>
    <scope>NUCLEOTIDE SEQUENCE</scope>
    <source>
        <tissue evidence="1">Shoot tissue taken approximately 20 cm above the soil surface</tissue>
    </source>
</reference>
<dbReference type="PANTHER" id="PTHR46976:SF4">
    <property type="entry name" value="F-BOX DOMAIN-CONTAINING PROTEIN"/>
    <property type="match status" value="1"/>
</dbReference>
<accession>A0A0A9CIR2</accession>
<organism evidence="1">
    <name type="scientific">Arundo donax</name>
    <name type="common">Giant reed</name>
    <name type="synonym">Donax arundinaceus</name>
    <dbReference type="NCBI Taxonomy" id="35708"/>
    <lineage>
        <taxon>Eukaryota</taxon>
        <taxon>Viridiplantae</taxon>
        <taxon>Streptophyta</taxon>
        <taxon>Embryophyta</taxon>
        <taxon>Tracheophyta</taxon>
        <taxon>Spermatophyta</taxon>
        <taxon>Magnoliopsida</taxon>
        <taxon>Liliopsida</taxon>
        <taxon>Poales</taxon>
        <taxon>Poaceae</taxon>
        <taxon>PACMAD clade</taxon>
        <taxon>Arundinoideae</taxon>
        <taxon>Arundineae</taxon>
        <taxon>Arundo</taxon>
    </lineage>
</organism>
<dbReference type="EMBL" id="GBRH01221741">
    <property type="protein sequence ID" value="JAD76154.1"/>
    <property type="molecule type" value="Transcribed_RNA"/>
</dbReference>
<reference evidence="1" key="1">
    <citation type="submission" date="2014-09" db="EMBL/GenBank/DDBJ databases">
        <authorList>
            <person name="Magalhaes I.L.F."/>
            <person name="Oliveira U."/>
            <person name="Santos F.R."/>
            <person name="Vidigal T.H.D.A."/>
            <person name="Brescovit A.D."/>
            <person name="Santos A.J."/>
        </authorList>
    </citation>
    <scope>NUCLEOTIDE SEQUENCE</scope>
    <source>
        <tissue evidence="1">Shoot tissue taken approximately 20 cm above the soil surface</tissue>
    </source>
</reference>
<evidence type="ECO:0000313" key="1">
    <source>
        <dbReference type="EMBL" id="JAD76154.1"/>
    </source>
</evidence>
<dbReference type="AlphaFoldDB" id="A0A0A9CIR2"/>
<proteinExistence type="predicted"/>
<protein>
    <submittedName>
        <fullName evidence="1">Uncharacterized protein</fullName>
    </submittedName>
</protein>
<name>A0A0A9CIR2_ARUDO</name>